<dbReference type="OrthoDB" id="978at2759"/>
<proteinExistence type="predicted"/>
<organism evidence="1 2">
    <name type="scientific">Suhomyces tanzawaensis NRRL Y-17324</name>
    <dbReference type="NCBI Taxonomy" id="984487"/>
    <lineage>
        <taxon>Eukaryota</taxon>
        <taxon>Fungi</taxon>
        <taxon>Dikarya</taxon>
        <taxon>Ascomycota</taxon>
        <taxon>Saccharomycotina</taxon>
        <taxon>Pichiomycetes</taxon>
        <taxon>Debaryomycetaceae</taxon>
        <taxon>Suhomyces</taxon>
    </lineage>
</organism>
<dbReference type="AlphaFoldDB" id="A0A1E4SD46"/>
<accession>A0A1E4SD46</accession>
<sequence>MASRTNTFRSLIPKVSKLFDQVTGTTLATSLPKLNGVGYENFARLSENAQIELLQAVKSLQNYAESAKSTNERRKRLFRMMSWRQQKICEDVGYLKKLKRIDQYIQSNQKFLNGIADHAVRSYGLSFHDFAMLKSASSTNQTSTSNYRVIESLSHYIRDWSVQGDQETKPMMDYIIANLNTVIPASERHKTCVIVPGSGLGKIAHAIATMGDGSDSFGSVHAVEYSGLMHLCNKFVYSGSTELVASSPGSYDIYPGIHTCSNYYTTDSQFRSTKLEPFKNQPSNLSIHLDDFRYFEAPDLKNWDNVVVVTAFFVDTAENLIDYFDKILALTTPNKRSNSIKNGYWINVGPLKYGTAAQAELNADEIKHVRKAMGWKDKSSVNSLTDPNAYTTDGLVGYVTDKESMWQGYYGLSMWASERKENDRK</sequence>
<keyword evidence="2" id="KW-1185">Reference proteome</keyword>
<name>A0A1E4SD46_9ASCO</name>
<gene>
    <name evidence="1" type="ORF">CANTADRAFT_27260</name>
</gene>
<dbReference type="GO" id="GO:0008757">
    <property type="term" value="F:S-adenosylmethionine-dependent methyltransferase activity"/>
    <property type="evidence" value="ECO:0007669"/>
    <property type="project" value="InterPro"/>
</dbReference>
<dbReference type="Proteomes" id="UP000094285">
    <property type="component" value="Unassembled WGS sequence"/>
</dbReference>
<dbReference type="Pfam" id="PF07942">
    <property type="entry name" value="CARME"/>
    <property type="match status" value="1"/>
</dbReference>
<dbReference type="STRING" id="984487.A0A1E4SD46"/>
<dbReference type="EMBL" id="KV453915">
    <property type="protein sequence ID" value="ODV77440.1"/>
    <property type="molecule type" value="Genomic_DNA"/>
</dbReference>
<reference evidence="2" key="1">
    <citation type="submission" date="2016-05" db="EMBL/GenBank/DDBJ databases">
        <title>Comparative genomics of biotechnologically important yeasts.</title>
        <authorList>
            <consortium name="DOE Joint Genome Institute"/>
            <person name="Riley R."/>
            <person name="Haridas S."/>
            <person name="Wolfe K.H."/>
            <person name="Lopes M.R."/>
            <person name="Hittinger C.T."/>
            <person name="Goker M."/>
            <person name="Salamov A."/>
            <person name="Wisecaver J."/>
            <person name="Long T.M."/>
            <person name="Aerts A.L."/>
            <person name="Barry K."/>
            <person name="Choi C."/>
            <person name="Clum A."/>
            <person name="Coughlan A.Y."/>
            <person name="Deshpande S."/>
            <person name="Douglass A.P."/>
            <person name="Hanson S.J."/>
            <person name="Klenk H.-P."/>
            <person name="Labutti K."/>
            <person name="Lapidus A."/>
            <person name="Lindquist E."/>
            <person name="Lipzen A."/>
            <person name="Meier-Kolthoff J.P."/>
            <person name="Ohm R.A."/>
            <person name="Otillar R.P."/>
            <person name="Pangilinan J."/>
            <person name="Peng Y."/>
            <person name="Rokas A."/>
            <person name="Rosa C.A."/>
            <person name="Scheuner C."/>
            <person name="Sibirny A.A."/>
            <person name="Slot J.C."/>
            <person name="Stielow J.B."/>
            <person name="Sun H."/>
            <person name="Kurtzman C.P."/>
            <person name="Blackwell M."/>
            <person name="Grigoriev I.V."/>
            <person name="Jeffries T.W."/>
        </authorList>
    </citation>
    <scope>NUCLEOTIDE SEQUENCE [LARGE SCALE GENOMIC DNA]</scope>
    <source>
        <strain evidence="2">NRRL Y-17324</strain>
    </source>
</reference>
<dbReference type="GeneID" id="30982185"/>
<evidence type="ECO:0000313" key="1">
    <source>
        <dbReference type="EMBL" id="ODV77440.1"/>
    </source>
</evidence>
<dbReference type="PANTHER" id="PTHR12303:SF11">
    <property type="entry name" value="AER338CP"/>
    <property type="match status" value="1"/>
</dbReference>
<dbReference type="PANTHER" id="PTHR12303">
    <property type="entry name" value="CARNOSINE N-METHYLTRANSFERASE"/>
    <property type="match status" value="1"/>
</dbReference>
<evidence type="ECO:0000313" key="2">
    <source>
        <dbReference type="Proteomes" id="UP000094285"/>
    </source>
</evidence>
<protein>
    <submittedName>
        <fullName evidence="1">N2227-domain-containing protein</fullName>
    </submittedName>
</protein>
<dbReference type="RefSeq" id="XP_020062562.1">
    <property type="nucleotide sequence ID" value="XM_020208048.1"/>
</dbReference>
<dbReference type="SMART" id="SM01296">
    <property type="entry name" value="N2227"/>
    <property type="match status" value="1"/>
</dbReference>
<dbReference type="InterPro" id="IPR012901">
    <property type="entry name" value="CARME"/>
</dbReference>